<evidence type="ECO:0000313" key="2">
    <source>
        <dbReference type="EMBL" id="MFI6499478.1"/>
    </source>
</evidence>
<evidence type="ECO:0008006" key="4">
    <source>
        <dbReference type="Google" id="ProtNLM"/>
    </source>
</evidence>
<feature type="chain" id="PRO_5045970362" description="Beta-mannosidase" evidence="1">
    <location>
        <begin position="21"/>
        <end position="349"/>
    </location>
</feature>
<dbReference type="InterPro" id="IPR017853">
    <property type="entry name" value="GH"/>
</dbReference>
<accession>A0ABW7YU80</accession>
<dbReference type="SUPFAM" id="SSF51445">
    <property type="entry name" value="(Trans)glycosidases"/>
    <property type="match status" value="1"/>
</dbReference>
<dbReference type="Proteomes" id="UP001612741">
    <property type="component" value="Unassembled WGS sequence"/>
</dbReference>
<keyword evidence="3" id="KW-1185">Reference proteome</keyword>
<dbReference type="InterPro" id="IPR045053">
    <property type="entry name" value="MAN-like"/>
</dbReference>
<keyword evidence="1" id="KW-0732">Signal</keyword>
<proteinExistence type="predicted"/>
<dbReference type="RefSeq" id="WP_397082809.1">
    <property type="nucleotide sequence ID" value="NZ_JBITGY010000005.1"/>
</dbReference>
<dbReference type="PANTHER" id="PTHR31451:SF39">
    <property type="entry name" value="MANNAN ENDO-1,4-BETA-MANNOSIDASE 1"/>
    <property type="match status" value="1"/>
</dbReference>
<reference evidence="2 3" key="1">
    <citation type="submission" date="2024-10" db="EMBL/GenBank/DDBJ databases">
        <title>The Natural Products Discovery Center: Release of the First 8490 Sequenced Strains for Exploring Actinobacteria Biosynthetic Diversity.</title>
        <authorList>
            <person name="Kalkreuter E."/>
            <person name="Kautsar S.A."/>
            <person name="Yang D."/>
            <person name="Bader C.D."/>
            <person name="Teijaro C.N."/>
            <person name="Fluegel L."/>
            <person name="Davis C.M."/>
            <person name="Simpson J.R."/>
            <person name="Lauterbach L."/>
            <person name="Steele A.D."/>
            <person name="Gui C."/>
            <person name="Meng S."/>
            <person name="Li G."/>
            <person name="Viehrig K."/>
            <person name="Ye F."/>
            <person name="Su P."/>
            <person name="Kiefer A.F."/>
            <person name="Nichols A."/>
            <person name="Cepeda A.J."/>
            <person name="Yan W."/>
            <person name="Fan B."/>
            <person name="Jiang Y."/>
            <person name="Adhikari A."/>
            <person name="Zheng C.-J."/>
            <person name="Schuster L."/>
            <person name="Cowan T.M."/>
            <person name="Smanski M.J."/>
            <person name="Chevrette M.G."/>
            <person name="De Carvalho L.P.S."/>
            <person name="Shen B."/>
        </authorList>
    </citation>
    <scope>NUCLEOTIDE SEQUENCE [LARGE SCALE GENOMIC DNA]</scope>
    <source>
        <strain evidence="2 3">NPDC050545</strain>
    </source>
</reference>
<sequence>MRRVMFGVLMASLALGAAPAAGSSSTGFVTRDGTRLTLDGKPYRFAGLNVYNAASDGNCWYTMSLDRSMRQMAGNVIRVWFFQRLATKNGRRDWRALDNVVATARRHGVKVLPVLTDQWGKCEWSGYKTEDWYRDGYREIDPGGIVSYREWVAEVVHRYRNQRAIALWTLVNEAEAKPDFPSEECGPESTTVLRDFADDMGAVVKQATSHHLVTLGTMGGGQCGTADRAYRTVYASPQIDVCEYHDYHEHDQPMPGNQWDGLAVRLAQCKELGKPMFVGEAGIEARAAGGLRKRAQAYSAKMAAQFKAGVTGFVIWGWRDAGRTDGDMFAVGPGDPVIDVLDRLAPRSR</sequence>
<dbReference type="EMBL" id="JBITGY010000005">
    <property type="protein sequence ID" value="MFI6499478.1"/>
    <property type="molecule type" value="Genomic_DNA"/>
</dbReference>
<feature type="signal peptide" evidence="1">
    <location>
        <begin position="1"/>
        <end position="20"/>
    </location>
</feature>
<protein>
    <recommendedName>
        <fullName evidence="4">Beta-mannosidase</fullName>
    </recommendedName>
</protein>
<dbReference type="PANTHER" id="PTHR31451">
    <property type="match status" value="1"/>
</dbReference>
<evidence type="ECO:0000313" key="3">
    <source>
        <dbReference type="Proteomes" id="UP001612741"/>
    </source>
</evidence>
<comment type="caution">
    <text evidence="2">The sequence shown here is derived from an EMBL/GenBank/DDBJ whole genome shotgun (WGS) entry which is preliminary data.</text>
</comment>
<dbReference type="Gene3D" id="3.20.20.80">
    <property type="entry name" value="Glycosidases"/>
    <property type="match status" value="1"/>
</dbReference>
<evidence type="ECO:0000256" key="1">
    <source>
        <dbReference type="SAM" id="SignalP"/>
    </source>
</evidence>
<gene>
    <name evidence="2" type="ORF">ACIBG2_18975</name>
</gene>
<name>A0ABW7YU80_9ACTN</name>
<organism evidence="2 3">
    <name type="scientific">Nonomuraea typhae</name>
    <dbReference type="NCBI Taxonomy" id="2603600"/>
    <lineage>
        <taxon>Bacteria</taxon>
        <taxon>Bacillati</taxon>
        <taxon>Actinomycetota</taxon>
        <taxon>Actinomycetes</taxon>
        <taxon>Streptosporangiales</taxon>
        <taxon>Streptosporangiaceae</taxon>
        <taxon>Nonomuraea</taxon>
    </lineage>
</organism>